<reference evidence="2" key="2">
    <citation type="submission" date="2023-07" db="EMBL/GenBank/DDBJ databases">
        <authorList>
            <person name="Aydin F."/>
            <person name="Tarhane S."/>
            <person name="Saticioglu I.B."/>
            <person name="Karakaya E."/>
            <person name="Abay S."/>
            <person name="Guran O."/>
            <person name="Bozkurt E."/>
            <person name="Uzum N."/>
            <person name="Olgun K."/>
            <person name="Jablonski D."/>
        </authorList>
    </citation>
    <scope>NUCLEOTIDE SEQUENCE</scope>
    <source>
        <strain evidence="2">Faydin-H75</strain>
    </source>
</reference>
<evidence type="ECO:0000313" key="2">
    <source>
        <dbReference type="EMBL" id="MDO7252807.1"/>
    </source>
</evidence>
<dbReference type="Proteomes" id="UP001240777">
    <property type="component" value="Unassembled WGS sequence"/>
</dbReference>
<reference evidence="3 5" key="1">
    <citation type="submission" date="2023-07" db="EMBL/GenBank/DDBJ databases">
        <title>Unpublished Manusciprt.</title>
        <authorList>
            <person name="Aydin F."/>
            <person name="Tarhane S."/>
            <person name="Saticioglu I.B."/>
            <person name="Karakaya E."/>
            <person name="Abay S."/>
            <person name="Guran O."/>
            <person name="Bozkurt E."/>
            <person name="Uzum N."/>
            <person name="Olgun K."/>
            <person name="Jablonski D."/>
        </authorList>
    </citation>
    <scope>NUCLEOTIDE SEQUENCE</scope>
    <source>
        <strain evidence="5">faydin-H75</strain>
        <strain evidence="3">Faydin-H76</strain>
    </source>
</reference>
<evidence type="ECO:0000256" key="1">
    <source>
        <dbReference type="SAM" id="Phobius"/>
    </source>
</evidence>
<protein>
    <submittedName>
        <fullName evidence="3">Uncharacterized protein</fullName>
    </submittedName>
</protein>
<accession>A0AA90TEQ8</accession>
<keyword evidence="5" id="KW-1185">Reference proteome</keyword>
<sequence>MKFKYYIMFAVLFIIATAIYIYSLNSGSYTLSASHQGESLNLPIAIWVAIIVLVFFVISLIFFLGEWIRGLLTKYYNNRDFEKIIHQIIEQNTRKNPPKETYKNHHFDLLSKILARFDLKANLNSQNSTYSKIDKLFEAYKQIDKGIEQDIKKYDLSEDNEFFIKNTQNKISKDTKFALDVLKGTLSTDLKKYAFIAIVQNSSDKEIQKALELSRSFLDKEMLRELFVAYSQNRATFEIDNITKLCKSVQYAEINYLRLAKESKPFLSPDMWLKIFGKLANNDEKAEKAYLYALIDLEMIEQAKERLSTHNKDDFLIINAYLELKKMGRNYPVNLFFGIQ</sequence>
<reference evidence="2 4" key="3">
    <citation type="journal article" date="2024" name="Syst. Appl. Microbiol.">
        <title>Helicobacter cappadocius sp. nov., from lizards: The first psychrotrophic Helicobacter species.</title>
        <authorList>
            <person name="Aydin F."/>
            <person name="Tarhane S."/>
            <person name="Karakaya E."/>
            <person name="Abay S."/>
            <person name="Kayman T."/>
            <person name="Guran O."/>
            <person name="Bozkurt E."/>
            <person name="Uzum N."/>
            <person name="Avci A."/>
            <person name="Olgun K."/>
            <person name="Jablonski D."/>
            <person name="Guran C."/>
            <person name="Burcin Saticioglu I."/>
        </authorList>
    </citation>
    <scope>NUCLEOTIDE SEQUENCE [LARGE SCALE GENOMIC DNA]</scope>
    <source>
        <strain evidence="2">Faydin-H75</strain>
        <strain evidence="4">faydin-H76</strain>
    </source>
</reference>
<feature type="transmembrane region" description="Helical" evidence="1">
    <location>
        <begin position="5"/>
        <end position="24"/>
    </location>
</feature>
<dbReference type="AlphaFoldDB" id="A0AA90TEQ8"/>
<dbReference type="EMBL" id="JAUYZK010000004">
    <property type="protein sequence ID" value="MDP2538850.1"/>
    <property type="molecule type" value="Genomic_DNA"/>
</dbReference>
<keyword evidence="1" id="KW-0472">Membrane</keyword>
<evidence type="ECO:0000313" key="4">
    <source>
        <dbReference type="Proteomes" id="UP001177258"/>
    </source>
</evidence>
<keyword evidence="1" id="KW-1133">Transmembrane helix</keyword>
<dbReference type="RefSeq" id="WP_305516653.1">
    <property type="nucleotide sequence ID" value="NZ_JAUPEV010000003.1"/>
</dbReference>
<organism evidence="3 4">
    <name type="scientific">Helicobacter cappadocius</name>
    <dbReference type="NCBI Taxonomy" id="3063998"/>
    <lineage>
        <taxon>Bacteria</taxon>
        <taxon>Pseudomonadati</taxon>
        <taxon>Campylobacterota</taxon>
        <taxon>Epsilonproteobacteria</taxon>
        <taxon>Campylobacterales</taxon>
        <taxon>Helicobacteraceae</taxon>
        <taxon>Helicobacter</taxon>
    </lineage>
</organism>
<dbReference type="EMBL" id="JAUPEV010000003">
    <property type="protein sequence ID" value="MDO7252807.1"/>
    <property type="molecule type" value="Genomic_DNA"/>
</dbReference>
<evidence type="ECO:0000313" key="3">
    <source>
        <dbReference type="EMBL" id="MDP2538850.1"/>
    </source>
</evidence>
<proteinExistence type="predicted"/>
<evidence type="ECO:0000313" key="5">
    <source>
        <dbReference type="Proteomes" id="UP001240777"/>
    </source>
</evidence>
<dbReference type="Proteomes" id="UP001177258">
    <property type="component" value="Unassembled WGS sequence"/>
</dbReference>
<feature type="transmembrane region" description="Helical" evidence="1">
    <location>
        <begin position="44"/>
        <end position="64"/>
    </location>
</feature>
<name>A0AA90TEQ8_9HELI</name>
<comment type="caution">
    <text evidence="3">The sequence shown here is derived from an EMBL/GenBank/DDBJ whole genome shotgun (WGS) entry which is preliminary data.</text>
</comment>
<gene>
    <name evidence="2" type="ORF">Q5I04_02625</name>
    <name evidence="3" type="ORF">Q5I06_03555</name>
</gene>
<keyword evidence="1" id="KW-0812">Transmembrane</keyword>